<keyword evidence="3" id="KW-0560">Oxidoreductase</keyword>
<dbReference type="GO" id="GO:0140824">
    <property type="term" value="F:thioredoxin-dependent peroxiredoxin activity"/>
    <property type="evidence" value="ECO:0007669"/>
    <property type="project" value="UniProtKB-EC"/>
</dbReference>
<dbReference type="PANTHER" id="PTHR42852">
    <property type="entry name" value="THIOL:DISULFIDE INTERCHANGE PROTEIN DSBE"/>
    <property type="match status" value="1"/>
</dbReference>
<dbReference type="InterPro" id="IPR000866">
    <property type="entry name" value="AhpC/TSA"/>
</dbReference>
<dbReference type="Proteomes" id="UP001557484">
    <property type="component" value="Unassembled WGS sequence"/>
</dbReference>
<dbReference type="PANTHER" id="PTHR42852:SF13">
    <property type="entry name" value="PROTEIN DIPZ"/>
    <property type="match status" value="1"/>
</dbReference>
<dbReference type="InterPro" id="IPR013766">
    <property type="entry name" value="Thioredoxin_domain"/>
</dbReference>
<dbReference type="PROSITE" id="PS51352">
    <property type="entry name" value="THIOREDOXIN_2"/>
    <property type="match status" value="1"/>
</dbReference>
<keyword evidence="1" id="KW-0472">Membrane</keyword>
<feature type="transmembrane region" description="Helical" evidence="1">
    <location>
        <begin position="40"/>
        <end position="60"/>
    </location>
</feature>
<feature type="transmembrane region" description="Helical" evidence="1">
    <location>
        <begin position="67"/>
        <end position="87"/>
    </location>
</feature>
<dbReference type="EMBL" id="JBFRYB010000001">
    <property type="protein sequence ID" value="MEX1666821.1"/>
    <property type="molecule type" value="Genomic_DNA"/>
</dbReference>
<evidence type="ECO:0000256" key="1">
    <source>
        <dbReference type="SAM" id="Phobius"/>
    </source>
</evidence>
<dbReference type="SUPFAM" id="SSF52833">
    <property type="entry name" value="Thioredoxin-like"/>
    <property type="match status" value="1"/>
</dbReference>
<dbReference type="InterPro" id="IPR050553">
    <property type="entry name" value="Thioredoxin_ResA/DsbE_sf"/>
</dbReference>
<protein>
    <submittedName>
        <fullName evidence="3">Peroxiredoxin family protein</fullName>
        <ecNumber evidence="3">1.11.1.24</ecNumber>
    </submittedName>
</protein>
<feature type="transmembrane region" description="Helical" evidence="1">
    <location>
        <begin position="12"/>
        <end position="34"/>
    </location>
</feature>
<name>A0ABV3TZX5_9GAMM</name>
<dbReference type="CDD" id="cd02970">
    <property type="entry name" value="PRX_like2"/>
    <property type="match status" value="1"/>
</dbReference>
<evidence type="ECO:0000259" key="2">
    <source>
        <dbReference type="PROSITE" id="PS51352"/>
    </source>
</evidence>
<feature type="domain" description="Thioredoxin" evidence="2">
    <location>
        <begin position="123"/>
        <end position="282"/>
    </location>
</feature>
<keyword evidence="4" id="KW-1185">Reference proteome</keyword>
<accession>A0ABV3TZX5</accession>
<keyword evidence="3" id="KW-0575">Peroxidase</keyword>
<dbReference type="EC" id="1.11.1.24" evidence="3"/>
<evidence type="ECO:0000313" key="3">
    <source>
        <dbReference type="EMBL" id="MEX1666821.1"/>
    </source>
</evidence>
<proteinExistence type="predicted"/>
<dbReference type="Gene3D" id="3.40.30.10">
    <property type="entry name" value="Glutaredoxin"/>
    <property type="match status" value="1"/>
</dbReference>
<gene>
    <name evidence="3" type="ORF">AB4875_15105</name>
</gene>
<reference evidence="3 4" key="1">
    <citation type="journal article" date="2011" name="Int. J. Syst. Evol. Microbiol.">
        <title>Zhongshania antarctica gen. nov., sp. nov. and Zhongshania guokunii sp. nov., gammaproteobacteria respectively isolated from coastal attached (fast) ice and surface seawater of the Antarctic.</title>
        <authorList>
            <person name="Li H.J."/>
            <person name="Zhang X.Y."/>
            <person name="Chen C.X."/>
            <person name="Zhang Y.J."/>
            <person name="Gao Z.M."/>
            <person name="Yu Y."/>
            <person name="Chen X.L."/>
            <person name="Chen B."/>
            <person name="Zhang Y.Z."/>
        </authorList>
    </citation>
    <scope>NUCLEOTIDE SEQUENCE [LARGE SCALE GENOMIC DNA]</scope>
    <source>
        <strain evidence="3 4">R06B22</strain>
    </source>
</reference>
<evidence type="ECO:0000313" key="4">
    <source>
        <dbReference type="Proteomes" id="UP001557484"/>
    </source>
</evidence>
<dbReference type="InterPro" id="IPR036249">
    <property type="entry name" value="Thioredoxin-like_sf"/>
</dbReference>
<sequence>MILGLISQLKRWYAIPYLVLCIAISIQSICHLLGDATFSLSWLGALLAVGPLVLFMSMVYTFPYIRVVRFIATPVVMALLGSVLTVIEMEPLPTFYTLFFGLGGVLVYVFWYTYLDRSDNVLLQKGVQLPDFALATLNGEQLSSSSFVGKKVLWVFFRGNWCPMCQAQLADLAKHYDAFGERGVELVLISPQSPKKSAAQQSRLGVPMPFYVDDNNRAAISLGIVHRHGVPLGMLGYGYDTVLPTVLMTDESGTIIYADLTDNFRIRPRAETIIETLDHLLI</sequence>
<organism evidence="3 4">
    <name type="scientific">Zhongshania arctica</name>
    <dbReference type="NCBI Taxonomy" id="3238302"/>
    <lineage>
        <taxon>Bacteria</taxon>
        <taxon>Pseudomonadati</taxon>
        <taxon>Pseudomonadota</taxon>
        <taxon>Gammaproteobacteria</taxon>
        <taxon>Cellvibrionales</taxon>
        <taxon>Spongiibacteraceae</taxon>
        <taxon>Zhongshania</taxon>
    </lineage>
</organism>
<comment type="caution">
    <text evidence="3">The sequence shown here is derived from an EMBL/GenBank/DDBJ whole genome shotgun (WGS) entry which is preliminary data.</text>
</comment>
<feature type="transmembrane region" description="Helical" evidence="1">
    <location>
        <begin position="93"/>
        <end position="115"/>
    </location>
</feature>
<dbReference type="Pfam" id="PF00578">
    <property type="entry name" value="AhpC-TSA"/>
    <property type="match status" value="1"/>
</dbReference>
<keyword evidence="1" id="KW-1133">Transmembrane helix</keyword>
<keyword evidence="1" id="KW-0812">Transmembrane</keyword>
<dbReference type="RefSeq" id="WP_368376888.1">
    <property type="nucleotide sequence ID" value="NZ_JBFRYB010000001.1"/>
</dbReference>